<evidence type="ECO:0000313" key="6">
    <source>
        <dbReference type="EMBL" id="MCY9697178.1"/>
    </source>
</evidence>
<proteinExistence type="predicted"/>
<dbReference type="Pfam" id="PF12833">
    <property type="entry name" value="HTH_18"/>
    <property type="match status" value="1"/>
</dbReference>
<evidence type="ECO:0000313" key="7">
    <source>
        <dbReference type="Proteomes" id="UP001527099"/>
    </source>
</evidence>
<sequence length="764" mass="87059">MGFLKRIQHYRVYRRLILSYLFLIMVTIGLLCTILYSMFSNRAVKEIDLSSREMLSQVSYTANVVFEQVQNITNQLMSDNQIITFMYANDDDKVANYNANLLLSKMQSVYPFLANISIYNFTNNAYVDVASLPPDPQMGERSQTGYLGFYPRKVLDGNGNPLQLLTFKIIPEPVFSGPTKSAIVLDLKETYIQNTMSSISSSSSNTSTFVMDSKGTVISHSDSEQFMKNFSESHYVQRILSDEGSQGSFVQSLDHHKFLITYVKSEKLDWVFVSVRPYDQLLSNIYELRNWTLLIALFLFLTGACISLIVTGTLYNPIKALVDKVTESGASEGKSLLRLDEYKLLSEAFSNSMQVTKSMEMTLSRSSDLLKNGYMYSMLKGHLQSSGYKGDIEQQLLARMQGPYFAVIQIQIDQYHSFKNTFSALDRELIRFAISNIAQEMLSKLYRTDQVILEENEITMIIQLEQSSPDMQLYYILNEIQGTVKDYYKTSVSVSMGDTVSAIGDIGRSYRSTQRYMALKLFWGYGSLLDATKSIVPSEHIRYPAAMERKIIDAIKLCQPKTIQKEIAEWTSLLSRCGSPSLTLQYASFLHLAITREFESMVEWWDADPKELYLALNELPQAETLDEIQTMMKLFCLRIVDMIEENKTSLAALKNSKVIEEVKLYLQQHYHDPNLSLEIVADQVGLTSGYIGKMFKSMVGASFNDHVTHIRMEQAKTLLAGTNETVAQIGEQVGIYNVSYFSTLFKKKYGVTPSRYREQHQQNT</sequence>
<feature type="transmembrane region" description="Helical" evidence="4">
    <location>
        <begin position="20"/>
        <end position="39"/>
    </location>
</feature>
<evidence type="ECO:0000256" key="4">
    <source>
        <dbReference type="SAM" id="Phobius"/>
    </source>
</evidence>
<evidence type="ECO:0000256" key="1">
    <source>
        <dbReference type="ARBA" id="ARBA00023015"/>
    </source>
</evidence>
<dbReference type="Gene3D" id="1.10.10.60">
    <property type="entry name" value="Homeodomain-like"/>
    <property type="match status" value="2"/>
</dbReference>
<dbReference type="PANTHER" id="PTHR43280">
    <property type="entry name" value="ARAC-FAMILY TRANSCRIPTIONAL REGULATOR"/>
    <property type="match status" value="1"/>
</dbReference>
<dbReference type="PRINTS" id="PR00032">
    <property type="entry name" value="HTHARAC"/>
</dbReference>
<dbReference type="EMBL" id="JAMDMX010000128">
    <property type="protein sequence ID" value="MCY9697178.1"/>
    <property type="molecule type" value="Genomic_DNA"/>
</dbReference>
<dbReference type="InterPro" id="IPR018060">
    <property type="entry name" value="HTH_AraC"/>
</dbReference>
<accession>A0ABT4GLU1</accession>
<keyword evidence="7" id="KW-1185">Reference proteome</keyword>
<feature type="transmembrane region" description="Helical" evidence="4">
    <location>
        <begin position="291"/>
        <end position="315"/>
    </location>
</feature>
<feature type="domain" description="HTH araC/xylS-type" evidence="5">
    <location>
        <begin position="660"/>
        <end position="759"/>
    </location>
</feature>
<dbReference type="CDD" id="cd12912">
    <property type="entry name" value="PDC2_MCP_like"/>
    <property type="match status" value="1"/>
</dbReference>
<organism evidence="6 7">
    <name type="scientific">Paenibacillus alginolyticus</name>
    <dbReference type="NCBI Taxonomy" id="59839"/>
    <lineage>
        <taxon>Bacteria</taxon>
        <taxon>Bacillati</taxon>
        <taxon>Bacillota</taxon>
        <taxon>Bacilli</taxon>
        <taxon>Bacillales</taxon>
        <taxon>Paenibacillaceae</taxon>
        <taxon>Paenibacillus</taxon>
    </lineage>
</organism>
<keyword evidence="2" id="KW-0238">DNA-binding</keyword>
<keyword evidence="4" id="KW-0472">Membrane</keyword>
<gene>
    <name evidence="6" type="ORF">M5X19_30595</name>
</gene>
<keyword evidence="4" id="KW-0812">Transmembrane</keyword>
<dbReference type="PROSITE" id="PS01124">
    <property type="entry name" value="HTH_ARAC_FAMILY_2"/>
    <property type="match status" value="1"/>
</dbReference>
<protein>
    <submittedName>
        <fullName evidence="6">AraC family transcriptional regulator</fullName>
    </submittedName>
</protein>
<dbReference type="SUPFAM" id="SSF46689">
    <property type="entry name" value="Homeodomain-like"/>
    <property type="match status" value="1"/>
</dbReference>
<dbReference type="PANTHER" id="PTHR43280:SF2">
    <property type="entry name" value="HTH-TYPE TRANSCRIPTIONAL REGULATOR EXSA"/>
    <property type="match status" value="1"/>
</dbReference>
<reference evidence="6 7" key="1">
    <citation type="submission" date="2022-05" db="EMBL/GenBank/DDBJ databases">
        <title>Genome Sequencing of Bee-Associated Microbes.</title>
        <authorList>
            <person name="Dunlap C."/>
        </authorList>
    </citation>
    <scope>NUCLEOTIDE SEQUENCE [LARGE SCALE GENOMIC DNA]</scope>
    <source>
        <strain evidence="6 7">NRRL B-14421</strain>
    </source>
</reference>
<keyword evidence="4" id="KW-1133">Transmembrane helix</keyword>
<dbReference type="Gene3D" id="3.30.450.20">
    <property type="entry name" value="PAS domain"/>
    <property type="match status" value="1"/>
</dbReference>
<comment type="caution">
    <text evidence="6">The sequence shown here is derived from an EMBL/GenBank/DDBJ whole genome shotgun (WGS) entry which is preliminary data.</text>
</comment>
<evidence type="ECO:0000256" key="2">
    <source>
        <dbReference type="ARBA" id="ARBA00023125"/>
    </source>
</evidence>
<name>A0ABT4GLU1_9BACL</name>
<evidence type="ECO:0000256" key="3">
    <source>
        <dbReference type="ARBA" id="ARBA00023163"/>
    </source>
</evidence>
<evidence type="ECO:0000259" key="5">
    <source>
        <dbReference type="PROSITE" id="PS01124"/>
    </source>
</evidence>
<dbReference type="PROSITE" id="PS00041">
    <property type="entry name" value="HTH_ARAC_FAMILY_1"/>
    <property type="match status" value="1"/>
</dbReference>
<dbReference type="SMART" id="SM00342">
    <property type="entry name" value="HTH_ARAC"/>
    <property type="match status" value="1"/>
</dbReference>
<dbReference type="InterPro" id="IPR009057">
    <property type="entry name" value="Homeodomain-like_sf"/>
</dbReference>
<dbReference type="Proteomes" id="UP001527099">
    <property type="component" value="Unassembled WGS sequence"/>
</dbReference>
<dbReference type="RefSeq" id="WP_268617999.1">
    <property type="nucleotide sequence ID" value="NZ_JAMDMX010000128.1"/>
</dbReference>
<dbReference type="InterPro" id="IPR018062">
    <property type="entry name" value="HTH_AraC-typ_CS"/>
</dbReference>
<dbReference type="InterPro" id="IPR020449">
    <property type="entry name" value="Tscrpt_reg_AraC-type_HTH"/>
</dbReference>
<keyword evidence="3" id="KW-0804">Transcription</keyword>
<keyword evidence="1" id="KW-0805">Transcription regulation</keyword>